<organism evidence="2 3">
    <name type="scientific">Spirosoma aureum</name>
    <dbReference type="NCBI Taxonomy" id="2692134"/>
    <lineage>
        <taxon>Bacteria</taxon>
        <taxon>Pseudomonadati</taxon>
        <taxon>Bacteroidota</taxon>
        <taxon>Cytophagia</taxon>
        <taxon>Cytophagales</taxon>
        <taxon>Cytophagaceae</taxon>
        <taxon>Spirosoma</taxon>
    </lineage>
</organism>
<dbReference type="RefSeq" id="WP_167212021.1">
    <property type="nucleotide sequence ID" value="NZ_CP050063.1"/>
</dbReference>
<dbReference type="Pfam" id="PF00583">
    <property type="entry name" value="Acetyltransf_1"/>
    <property type="match status" value="1"/>
</dbReference>
<evidence type="ECO:0000259" key="1">
    <source>
        <dbReference type="PROSITE" id="PS51186"/>
    </source>
</evidence>
<reference evidence="2 3" key="1">
    <citation type="submission" date="2020-03" db="EMBL/GenBank/DDBJ databases">
        <authorList>
            <person name="Kim M.K."/>
        </authorList>
    </citation>
    <scope>NUCLEOTIDE SEQUENCE [LARGE SCALE GENOMIC DNA]</scope>
    <source>
        <strain evidence="2 3">BT328</strain>
    </source>
</reference>
<sequence length="168" mass="19250">MTASRPEEMQRHYSNYLIRERHDDEPVPYDLLLLADPNPEQIDTYLPDSRIYLLEVEGRIIGIGVWQIYESGAGEVLNLAVAANYQNQGFGKAMLQAIIVAARQSSVQRLLIATGNSSIGQIALYQQQGFDLIDIDRDYFVRLYPDPIWENGIQCRHQLIFQKRLSHS</sequence>
<feature type="domain" description="N-acetyltransferase" evidence="1">
    <location>
        <begin position="16"/>
        <end position="148"/>
    </location>
</feature>
<proteinExistence type="predicted"/>
<dbReference type="InterPro" id="IPR000182">
    <property type="entry name" value="GNAT_dom"/>
</dbReference>
<dbReference type="AlphaFoldDB" id="A0A6G9ARI3"/>
<gene>
    <name evidence="2" type="ORF">G8759_21140</name>
</gene>
<protein>
    <submittedName>
        <fullName evidence="2">GNAT family N-acetyltransferase</fullName>
    </submittedName>
</protein>
<dbReference type="EMBL" id="CP050063">
    <property type="protein sequence ID" value="QIP14946.1"/>
    <property type="molecule type" value="Genomic_DNA"/>
</dbReference>
<name>A0A6G9ARI3_9BACT</name>
<dbReference type="Gene3D" id="3.40.630.30">
    <property type="match status" value="1"/>
</dbReference>
<dbReference type="SUPFAM" id="SSF55729">
    <property type="entry name" value="Acyl-CoA N-acyltransferases (Nat)"/>
    <property type="match status" value="1"/>
</dbReference>
<accession>A0A6G9ARI3</accession>
<dbReference type="InterPro" id="IPR016181">
    <property type="entry name" value="Acyl_CoA_acyltransferase"/>
</dbReference>
<keyword evidence="2" id="KW-0808">Transferase</keyword>
<keyword evidence="3" id="KW-1185">Reference proteome</keyword>
<evidence type="ECO:0000313" key="3">
    <source>
        <dbReference type="Proteomes" id="UP000501802"/>
    </source>
</evidence>
<evidence type="ECO:0000313" key="2">
    <source>
        <dbReference type="EMBL" id="QIP14946.1"/>
    </source>
</evidence>
<dbReference type="KEGG" id="spib:G8759_21140"/>
<dbReference type="PROSITE" id="PS51186">
    <property type="entry name" value="GNAT"/>
    <property type="match status" value="1"/>
</dbReference>
<dbReference type="Proteomes" id="UP000501802">
    <property type="component" value="Chromosome"/>
</dbReference>
<dbReference type="GO" id="GO:0016747">
    <property type="term" value="F:acyltransferase activity, transferring groups other than amino-acyl groups"/>
    <property type="evidence" value="ECO:0007669"/>
    <property type="project" value="InterPro"/>
</dbReference>
<dbReference type="CDD" id="cd04301">
    <property type="entry name" value="NAT_SF"/>
    <property type="match status" value="1"/>
</dbReference>